<accession>A0A2H0KTZ6</accession>
<dbReference type="AlphaFoldDB" id="A0A2H0KTZ6"/>
<reference evidence="3 4" key="1">
    <citation type="submission" date="2017-09" db="EMBL/GenBank/DDBJ databases">
        <title>Depth-based differentiation of microbial function through sediment-hosted aquifers and enrichment of novel symbionts in the deep terrestrial subsurface.</title>
        <authorList>
            <person name="Probst A.J."/>
            <person name="Ladd B."/>
            <person name="Jarett J.K."/>
            <person name="Geller-Mcgrath D.E."/>
            <person name="Sieber C.M."/>
            <person name="Emerson J.B."/>
            <person name="Anantharaman K."/>
            <person name="Thomas B.C."/>
            <person name="Malmstrom R."/>
            <person name="Stieglmeier M."/>
            <person name="Klingl A."/>
            <person name="Woyke T."/>
            <person name="Ryan C.M."/>
            <person name="Banfield J.F."/>
        </authorList>
    </citation>
    <scope>NUCLEOTIDE SEQUENCE [LARGE SCALE GENOMIC DNA]</scope>
    <source>
        <strain evidence="3">CG11_big_fil_rev_8_21_14_0_20_40_15</strain>
    </source>
</reference>
<proteinExistence type="predicted"/>
<dbReference type="Proteomes" id="UP000229317">
    <property type="component" value="Unassembled WGS sequence"/>
</dbReference>
<dbReference type="PANTHER" id="PTHR34473">
    <property type="entry name" value="UPF0699 TRANSMEMBRANE PROTEIN YDBS"/>
    <property type="match status" value="1"/>
</dbReference>
<evidence type="ECO:0000313" key="4">
    <source>
        <dbReference type="Proteomes" id="UP000229317"/>
    </source>
</evidence>
<keyword evidence="1" id="KW-0812">Transmembrane</keyword>
<evidence type="ECO:0000256" key="1">
    <source>
        <dbReference type="SAM" id="Phobius"/>
    </source>
</evidence>
<name>A0A2H0KTZ6_9BACT</name>
<keyword evidence="1" id="KW-1133">Transmembrane helix</keyword>
<feature type="transmembrane region" description="Helical" evidence="1">
    <location>
        <begin position="65"/>
        <end position="88"/>
    </location>
</feature>
<feature type="transmembrane region" description="Helical" evidence="1">
    <location>
        <begin position="32"/>
        <end position="53"/>
    </location>
</feature>
<comment type="caution">
    <text evidence="3">The sequence shown here is derived from an EMBL/GenBank/DDBJ whole genome shotgun (WGS) entry which is preliminary data.</text>
</comment>
<evidence type="ECO:0000313" key="3">
    <source>
        <dbReference type="EMBL" id="PIQ75567.1"/>
    </source>
</evidence>
<protein>
    <recommendedName>
        <fullName evidence="2">YdbS-like PH domain-containing protein</fullName>
    </recommendedName>
</protein>
<keyword evidence="1" id="KW-0472">Membrane</keyword>
<dbReference type="Pfam" id="PF03703">
    <property type="entry name" value="bPH_2"/>
    <property type="match status" value="1"/>
</dbReference>
<dbReference type="PANTHER" id="PTHR34473:SF2">
    <property type="entry name" value="UPF0699 TRANSMEMBRANE PROTEIN YDBT"/>
    <property type="match status" value="1"/>
</dbReference>
<sequence>MKLKQIHCTPETTCFSIPLEPRKIIKKSINQSALGLILMIAIGWAIGKISGFIAEGTGIDWYNVIIQNALFLVYFGILLIFFLLNIFFQILYFRYYFYDLTPEEVVIMKGVVSRNRISIRYEKIQNIFIDQDFLDRIFKLYDVHLATADSQSATVAHIDGVSKENAERLKSILDEKIKNRQKGDGI</sequence>
<organism evidence="3 4">
    <name type="scientific">Candidatus Portnoybacteria bacterium CG11_big_fil_rev_8_21_14_0_20_40_15</name>
    <dbReference type="NCBI Taxonomy" id="1974817"/>
    <lineage>
        <taxon>Bacteria</taxon>
        <taxon>Candidatus Portnoyibacteriota</taxon>
    </lineage>
</organism>
<dbReference type="InterPro" id="IPR005182">
    <property type="entry name" value="YdbS-like_PH"/>
</dbReference>
<dbReference type="EMBL" id="PCVO01000006">
    <property type="protein sequence ID" value="PIQ75567.1"/>
    <property type="molecule type" value="Genomic_DNA"/>
</dbReference>
<gene>
    <name evidence="3" type="ORF">COV84_00555</name>
</gene>
<feature type="domain" description="YdbS-like PH" evidence="2">
    <location>
        <begin position="94"/>
        <end position="172"/>
    </location>
</feature>
<evidence type="ECO:0000259" key="2">
    <source>
        <dbReference type="Pfam" id="PF03703"/>
    </source>
</evidence>